<dbReference type="InterPro" id="IPR036458">
    <property type="entry name" value="Na:dicarbo_symporter_sf"/>
</dbReference>
<evidence type="ECO:0000256" key="2">
    <source>
        <dbReference type="ARBA" id="ARBA00006148"/>
    </source>
</evidence>
<comment type="subcellular location">
    <subcellularLocation>
        <location evidence="1 10">Cell membrane</location>
        <topology evidence="1 10">Multi-pass membrane protein</topology>
    </subcellularLocation>
</comment>
<feature type="transmembrane region" description="Helical" evidence="10">
    <location>
        <begin position="78"/>
        <end position="101"/>
    </location>
</feature>
<evidence type="ECO:0000256" key="5">
    <source>
        <dbReference type="ARBA" id="ARBA00022519"/>
    </source>
</evidence>
<dbReference type="InterPro" id="IPR001991">
    <property type="entry name" value="Na-dicarboxylate_symporter"/>
</dbReference>
<dbReference type="EMBL" id="JABFMR010000015">
    <property type="protein sequence ID" value="NUT88132.1"/>
    <property type="molecule type" value="Genomic_DNA"/>
</dbReference>
<name>A0A7Y5Z7Q9_9PSED</name>
<dbReference type="GO" id="GO:0015138">
    <property type="term" value="F:fumarate transmembrane transporter activity"/>
    <property type="evidence" value="ECO:0007669"/>
    <property type="project" value="TreeGrafter"/>
</dbReference>
<evidence type="ECO:0000256" key="10">
    <source>
        <dbReference type="HAMAP-Rule" id="MF_01300"/>
    </source>
</evidence>
<dbReference type="PROSITE" id="PS00714">
    <property type="entry name" value="NA_DICARBOXYL_SYMP_2"/>
    <property type="match status" value="1"/>
</dbReference>
<dbReference type="InterPro" id="IPR018107">
    <property type="entry name" value="Na-dicarboxylate_symporter_CS"/>
</dbReference>
<dbReference type="HAMAP" id="MF_01300">
    <property type="entry name" value="C4_dicarb_transport"/>
    <property type="match status" value="1"/>
</dbReference>
<reference evidence="11 12" key="1">
    <citation type="journal article" date="2020" name="Front. Plant Sci.">
        <title>Isolation of Rhizosphere Bacteria That Improve Quality and Water Stress Tolerance in Greenhouse Ornamentals.</title>
        <authorList>
            <person name="Nordstedt N.P."/>
            <person name="Jones M.L."/>
        </authorList>
    </citation>
    <scope>NUCLEOTIDE SEQUENCE [LARGE SCALE GENOMIC DNA]</scope>
    <source>
        <strain evidence="11 12">C7D2</strain>
    </source>
</reference>
<comment type="function">
    <text evidence="10">Responsible for the transport of dicarboxylates such as succinate, fumarate, and malate across the membrane.</text>
</comment>
<proteinExistence type="inferred from homology"/>
<feature type="transmembrane region" description="Helical" evidence="10">
    <location>
        <begin position="300"/>
        <end position="319"/>
    </location>
</feature>
<dbReference type="GO" id="GO:0015141">
    <property type="term" value="F:succinate transmembrane transporter activity"/>
    <property type="evidence" value="ECO:0007669"/>
    <property type="project" value="TreeGrafter"/>
</dbReference>
<comment type="caution">
    <text evidence="11">The sequence shown here is derived from an EMBL/GenBank/DDBJ whole genome shotgun (WGS) entry which is preliminary data.</text>
</comment>
<evidence type="ECO:0000256" key="3">
    <source>
        <dbReference type="ARBA" id="ARBA00022448"/>
    </source>
</evidence>
<evidence type="ECO:0000256" key="9">
    <source>
        <dbReference type="ARBA" id="ARBA00023136"/>
    </source>
</evidence>
<dbReference type="Proteomes" id="UP000536720">
    <property type="component" value="Unassembled WGS sequence"/>
</dbReference>
<feature type="transmembrane region" description="Helical" evidence="10">
    <location>
        <begin position="42"/>
        <end position="66"/>
    </location>
</feature>
<protein>
    <recommendedName>
        <fullName evidence="10">C4-dicarboxylate transport protein</fullName>
    </recommendedName>
</protein>
<dbReference type="PANTHER" id="PTHR42865">
    <property type="entry name" value="PROTON/GLUTAMATE-ASPARTATE SYMPORTER"/>
    <property type="match status" value="1"/>
</dbReference>
<keyword evidence="6 10" id="KW-0812">Transmembrane</keyword>
<evidence type="ECO:0000256" key="4">
    <source>
        <dbReference type="ARBA" id="ARBA00022475"/>
    </source>
</evidence>
<evidence type="ECO:0000313" key="11">
    <source>
        <dbReference type="EMBL" id="NUT88132.1"/>
    </source>
</evidence>
<evidence type="ECO:0000256" key="1">
    <source>
        <dbReference type="ARBA" id="ARBA00004651"/>
    </source>
</evidence>
<dbReference type="GO" id="GO:0015366">
    <property type="term" value="F:malate:proton symporter activity"/>
    <property type="evidence" value="ECO:0007669"/>
    <property type="project" value="TreeGrafter"/>
</dbReference>
<dbReference type="GO" id="GO:0070778">
    <property type="term" value="P:L-aspartate transmembrane transport"/>
    <property type="evidence" value="ECO:0007669"/>
    <property type="project" value="TreeGrafter"/>
</dbReference>
<dbReference type="PROSITE" id="PS00713">
    <property type="entry name" value="NA_DICARBOXYL_SYMP_1"/>
    <property type="match status" value="1"/>
</dbReference>
<accession>A0A7Y5Z7Q9</accession>
<keyword evidence="8 10" id="KW-1133">Transmembrane helix</keyword>
<comment type="similarity">
    <text evidence="2 10">Belongs to the dicarboxylate/amino acid:cation symporter (DAACS) (TC 2.A.23) family.</text>
</comment>
<dbReference type="Pfam" id="PF00375">
    <property type="entry name" value="SDF"/>
    <property type="match status" value="1"/>
</dbReference>
<sequence>MTTRQPLYKSLYFQVIVAIAIGILLGHFYPQTGVALKPFGDGFIKLIKMVIAPIIFCTVVSGIAGMQNMKSVGKTGGYALLYFEIVSTIALLIGLVVVNVVQPGNGMHIDVTTLDTSKIAGFISAGKDQSIIAFILNVIPNTIVGAFANGDILQVLMFSVLFGFALHRLGAYGKPVLDFIDRFAHVMFIIINMIMKLAPLGAFGAMAFTIGAYGVGSLVQLGQLMICFYITCVVFVLVVLGAICRVHGFSVIKLVRYIREELLIVLGTSSSESALPRMLIKMERLGAKKSVVGLVIPTGYSFNLDGTSIYLTMAAVFIAQATDTPMDLTHQITLLAVLLLSSKGAAGVTGSGFIVLAATLSAVGTLPVAGLALILGIDRFMSEARALTNLVGNAVATIVVAKWVKELDEEQLQTELASGGRGISDVREDDEQIAAAQIAAAETSAPGAVR</sequence>
<dbReference type="FunFam" id="1.10.3860.10:FF:000001">
    <property type="entry name" value="C4-dicarboxylate transport protein"/>
    <property type="match status" value="1"/>
</dbReference>
<keyword evidence="4 10" id="KW-1003">Cell membrane</keyword>
<evidence type="ECO:0000256" key="6">
    <source>
        <dbReference type="ARBA" id="ARBA00022692"/>
    </source>
</evidence>
<dbReference type="Gene3D" id="1.10.3860.10">
    <property type="entry name" value="Sodium:dicarboxylate symporter"/>
    <property type="match status" value="1"/>
</dbReference>
<feature type="transmembrane region" description="Helical" evidence="10">
    <location>
        <begin position="152"/>
        <end position="171"/>
    </location>
</feature>
<dbReference type="NCBIfam" id="NF002461">
    <property type="entry name" value="PRK01663.1"/>
    <property type="match status" value="1"/>
</dbReference>
<dbReference type="SUPFAM" id="SSF118215">
    <property type="entry name" value="Proton glutamate symport protein"/>
    <property type="match status" value="1"/>
</dbReference>
<evidence type="ECO:0000313" key="12">
    <source>
        <dbReference type="Proteomes" id="UP000536720"/>
    </source>
</evidence>
<keyword evidence="9 10" id="KW-0472">Membrane</keyword>
<dbReference type="AlphaFoldDB" id="A0A7Y5Z7Q9"/>
<feature type="transmembrane region" description="Helical" evidence="10">
    <location>
        <begin position="221"/>
        <end position="242"/>
    </location>
</feature>
<keyword evidence="3 10" id="KW-0813">Transport</keyword>
<gene>
    <name evidence="10" type="primary">dctA</name>
    <name evidence="11" type="ORF">HNO91_16965</name>
</gene>
<keyword evidence="5" id="KW-0997">Cell inner membrane</keyword>
<evidence type="ECO:0000256" key="7">
    <source>
        <dbReference type="ARBA" id="ARBA00022847"/>
    </source>
</evidence>
<dbReference type="PANTHER" id="PTHR42865:SF1">
    <property type="entry name" value="AEROBIC C4-DICARBOXYLATE TRANSPORT PROTEIN"/>
    <property type="match status" value="1"/>
</dbReference>
<feature type="transmembrane region" description="Helical" evidence="10">
    <location>
        <begin position="354"/>
        <end position="377"/>
    </location>
</feature>
<keyword evidence="7 10" id="KW-0769">Symport</keyword>
<evidence type="ECO:0000256" key="8">
    <source>
        <dbReference type="ARBA" id="ARBA00022989"/>
    </source>
</evidence>
<dbReference type="GO" id="GO:0005886">
    <property type="term" value="C:plasma membrane"/>
    <property type="evidence" value="ECO:0007669"/>
    <property type="project" value="UniProtKB-SubCell"/>
</dbReference>
<dbReference type="RefSeq" id="WP_175363118.1">
    <property type="nucleotide sequence ID" value="NZ_JABFMR010000015.1"/>
</dbReference>
<dbReference type="PRINTS" id="PR00173">
    <property type="entry name" value="EDTRNSPORT"/>
</dbReference>
<dbReference type="InterPro" id="IPR023954">
    <property type="entry name" value="C4_dicarb_transport"/>
</dbReference>
<organism evidence="11 12">
    <name type="scientific">Pseudomonas corrugata</name>
    <dbReference type="NCBI Taxonomy" id="47879"/>
    <lineage>
        <taxon>Bacteria</taxon>
        <taxon>Pseudomonadati</taxon>
        <taxon>Pseudomonadota</taxon>
        <taxon>Gammaproteobacteria</taxon>
        <taxon>Pseudomonadales</taxon>
        <taxon>Pseudomonadaceae</taxon>
        <taxon>Pseudomonas</taxon>
    </lineage>
</organism>
<dbReference type="NCBIfam" id="NF009587">
    <property type="entry name" value="PRK13027.1"/>
    <property type="match status" value="1"/>
</dbReference>
<feature type="transmembrane region" description="Helical" evidence="10">
    <location>
        <begin position="12"/>
        <end position="30"/>
    </location>
</feature>
<feature type="transmembrane region" description="Helical" evidence="10">
    <location>
        <begin position="183"/>
        <end position="215"/>
    </location>
</feature>